<dbReference type="GO" id="GO:0005634">
    <property type="term" value="C:nucleus"/>
    <property type="evidence" value="ECO:0007669"/>
    <property type="project" value="TreeGrafter"/>
</dbReference>
<evidence type="ECO:0000313" key="12">
    <source>
        <dbReference type="EMBL" id="CAE6419108.1"/>
    </source>
</evidence>
<feature type="domain" description="Clp1 P-loop" evidence="10">
    <location>
        <begin position="366"/>
        <end position="529"/>
    </location>
</feature>
<evidence type="ECO:0000259" key="11">
    <source>
        <dbReference type="Pfam" id="PF24419"/>
    </source>
</evidence>
<comment type="caution">
    <text evidence="12">The sequence shown here is derived from an EMBL/GenBank/DDBJ whole genome shotgun (WGS) entry which is preliminary data.</text>
</comment>
<keyword evidence="6" id="KW-0418">Kinase</keyword>
<dbReference type="InterPro" id="IPR032319">
    <property type="entry name" value="CLP1_P"/>
</dbReference>
<name>A0A8H2X9M0_9AGAM</name>
<evidence type="ECO:0000256" key="9">
    <source>
        <dbReference type="SAM" id="MobiDB-lite"/>
    </source>
</evidence>
<dbReference type="EMBL" id="CAJMWY010000158">
    <property type="protein sequence ID" value="CAE6419108.1"/>
    <property type="molecule type" value="Genomic_DNA"/>
</dbReference>
<dbReference type="AlphaFoldDB" id="A0A8H2X9M0"/>
<accession>A0A8H2X9M0</accession>
<evidence type="ECO:0000256" key="8">
    <source>
        <dbReference type="ARBA" id="ARBA00071212"/>
    </source>
</evidence>
<sequence>MSGGPVLSAVARRRAKIDAAATTTSDPPRAVGDNTGALVDAAPPATGITPSSPLKRKTSARSLRSNGQPISQTIETRSRKRPKAPQPPRGIPATEVPVPLDYPRERPYSPSQPLDVSSSEEDGILPSAQGTPGIGHITPQAAEIDPPVRSVKNIPSLIEMKNYFNLTSEEAYSVTGRRMAARIVLLNEGESLLFVGTMELTLLQGSIRLLGTILTPSRTSHRIFAPRTHPIPVLDALGQPTGTTSRQPNHKRPHLASELPGRIIESVSSLHAVLVLQELVTGVEGLSQVIPTFAGIFEPDNRDKGITERILESVHIYRSESQVDTSFHFPDDWQRAISNILSDTSGGDSSTVANHLCDAPVILVRGAKNSGKSTFSRSLANNLTSRYHKVAFIECDIGQSEFTPGGIVSLNLLTTPIFGPPFTHPSRPSYAHFIGSTSPKTSPSHYLAALSDLAQRYQLEVKYSGSFGDDTTDEELVKNSESVPLVINTQGWVKGMGADLLRSIEDSFAPTHVVEFQSPHITSSLETSHGRPTLFSEESSQNTLNSRSQLIKLPPIVSSSHSTRFSGADLRSLALASYFYGRLDHKKNESNLDNWVTHWDTSLSLRSTAPTAIDTHSALESIAIVAPAGDDVVPADLPRAIVCGVVGLVAPDSPSTPPETPYIQGALPPLPQNSRCVGLGFIRGASATHLHLITPVPTSQLRLCRILILGELTMPVWAFLEAEGSAIEENGLPFLQWGRSIAEDAGGERRRIRRNIMRRGQV</sequence>
<feature type="domain" description="NOL9 N-terminal" evidence="11">
    <location>
        <begin position="182"/>
        <end position="277"/>
    </location>
</feature>
<dbReference type="GO" id="GO:0051731">
    <property type="term" value="F:polynucleotide 5'-hydroxyl-kinase activity"/>
    <property type="evidence" value="ECO:0007669"/>
    <property type="project" value="InterPro"/>
</dbReference>
<keyword evidence="5" id="KW-0547">Nucleotide-binding</keyword>
<dbReference type="SUPFAM" id="SSF52540">
    <property type="entry name" value="P-loop containing nucleoside triphosphate hydrolases"/>
    <property type="match status" value="1"/>
</dbReference>
<evidence type="ECO:0000313" key="13">
    <source>
        <dbReference type="Proteomes" id="UP000663861"/>
    </source>
</evidence>
<keyword evidence="7" id="KW-0067">ATP-binding</keyword>
<proteinExistence type="inferred from homology"/>
<dbReference type="InterPro" id="IPR057573">
    <property type="entry name" value="NOL9_N"/>
</dbReference>
<feature type="compositionally biased region" description="Polar residues" evidence="9">
    <location>
        <begin position="60"/>
        <end position="75"/>
    </location>
</feature>
<evidence type="ECO:0000256" key="4">
    <source>
        <dbReference type="ARBA" id="ARBA00022679"/>
    </source>
</evidence>
<dbReference type="InterPro" id="IPR045116">
    <property type="entry name" value="Clp1/Grc3"/>
</dbReference>
<dbReference type="PANTHER" id="PTHR12755:SF3">
    <property type="entry name" value="POLYNUCLEOTIDE 5'-HYDROXYL-KINASE NOL9"/>
    <property type="match status" value="1"/>
</dbReference>
<evidence type="ECO:0000256" key="2">
    <source>
        <dbReference type="ARBA" id="ARBA00018706"/>
    </source>
</evidence>
<dbReference type="GO" id="GO:0000448">
    <property type="term" value="P:cleavage in ITS2 between 5.8S rRNA and LSU-rRNA of tricistronic rRNA transcript (SSU-rRNA, 5.8S rRNA, LSU-rRNA)"/>
    <property type="evidence" value="ECO:0007669"/>
    <property type="project" value="TreeGrafter"/>
</dbReference>
<reference evidence="12" key="1">
    <citation type="submission" date="2021-01" db="EMBL/GenBank/DDBJ databases">
        <authorList>
            <person name="Kaushik A."/>
        </authorList>
    </citation>
    <scope>NUCLEOTIDE SEQUENCE</scope>
    <source>
        <strain evidence="12">AG4-RS23</strain>
    </source>
</reference>
<gene>
    <name evidence="12" type="ORF">RDB_LOCUS10959</name>
</gene>
<organism evidence="12 13">
    <name type="scientific">Rhizoctonia solani</name>
    <dbReference type="NCBI Taxonomy" id="456999"/>
    <lineage>
        <taxon>Eukaryota</taxon>
        <taxon>Fungi</taxon>
        <taxon>Dikarya</taxon>
        <taxon>Basidiomycota</taxon>
        <taxon>Agaricomycotina</taxon>
        <taxon>Agaricomycetes</taxon>
        <taxon>Cantharellales</taxon>
        <taxon>Ceratobasidiaceae</taxon>
        <taxon>Rhizoctonia</taxon>
    </lineage>
</organism>
<dbReference type="GO" id="GO:0005524">
    <property type="term" value="F:ATP binding"/>
    <property type="evidence" value="ECO:0007669"/>
    <property type="project" value="UniProtKB-KW"/>
</dbReference>
<dbReference type="Pfam" id="PF24419">
    <property type="entry name" value="Cupin_NOL9"/>
    <property type="match status" value="1"/>
</dbReference>
<feature type="region of interest" description="Disordered" evidence="9">
    <location>
        <begin position="18"/>
        <end position="130"/>
    </location>
</feature>
<evidence type="ECO:0000256" key="1">
    <source>
        <dbReference type="ARBA" id="ARBA00011003"/>
    </source>
</evidence>
<evidence type="ECO:0000256" key="3">
    <source>
        <dbReference type="ARBA" id="ARBA00019824"/>
    </source>
</evidence>
<dbReference type="Gene3D" id="3.40.50.300">
    <property type="entry name" value="P-loop containing nucleotide triphosphate hydrolases"/>
    <property type="match status" value="1"/>
</dbReference>
<comment type="similarity">
    <text evidence="1">Belongs to the Clp1 family. NOL9/GRC3 subfamily.</text>
</comment>
<keyword evidence="4" id="KW-0808">Transferase</keyword>
<dbReference type="Pfam" id="PF16575">
    <property type="entry name" value="CLP1_P"/>
    <property type="match status" value="1"/>
</dbReference>
<dbReference type="PANTHER" id="PTHR12755">
    <property type="entry name" value="CLEAVAGE/POLYADENYLATION FACTOR IA SUBUNIT CLP1P"/>
    <property type="match status" value="1"/>
</dbReference>
<evidence type="ECO:0000259" key="10">
    <source>
        <dbReference type="Pfam" id="PF16575"/>
    </source>
</evidence>
<evidence type="ECO:0000256" key="5">
    <source>
        <dbReference type="ARBA" id="ARBA00022741"/>
    </source>
</evidence>
<evidence type="ECO:0000256" key="7">
    <source>
        <dbReference type="ARBA" id="ARBA00022840"/>
    </source>
</evidence>
<evidence type="ECO:0000256" key="6">
    <source>
        <dbReference type="ARBA" id="ARBA00022777"/>
    </source>
</evidence>
<dbReference type="Proteomes" id="UP000663861">
    <property type="component" value="Unassembled WGS sequence"/>
</dbReference>
<dbReference type="InterPro" id="IPR027417">
    <property type="entry name" value="P-loop_NTPase"/>
</dbReference>
<protein>
    <recommendedName>
        <fullName evidence="3">Polynucleotide 5'-hydroxyl-kinase GRC3</fullName>
    </recommendedName>
    <alternativeName>
        <fullName evidence="8">Polynucleotide 5'-hydroxyl-kinase NOL9</fullName>
    </alternativeName>
    <alternativeName>
        <fullName evidence="2">Polynucleotide 5'-hydroxyl-kinase grc3</fullName>
    </alternativeName>
</protein>